<dbReference type="GO" id="GO:0022857">
    <property type="term" value="F:transmembrane transporter activity"/>
    <property type="evidence" value="ECO:0007669"/>
    <property type="project" value="InterPro"/>
</dbReference>
<accession>A0A5B0VKA3</accession>
<reference evidence="11 12" key="1">
    <citation type="submission" date="2019-08" db="EMBL/GenBank/DDBJ databases">
        <title>Marinobacter ZYF650 sp. nov., a marine bacterium isolated from seawater of the Mariana trench.</title>
        <authorList>
            <person name="Ahmad W."/>
        </authorList>
    </citation>
    <scope>NUCLEOTIDE SEQUENCE [LARGE SCALE GENOMIC DNA]</scope>
    <source>
        <strain evidence="11 12">ZYF650</strain>
    </source>
</reference>
<feature type="transmembrane region" description="Helical" evidence="9">
    <location>
        <begin position="24"/>
        <end position="42"/>
    </location>
</feature>
<feature type="transmembrane region" description="Helical" evidence="9">
    <location>
        <begin position="54"/>
        <end position="74"/>
    </location>
</feature>
<feature type="transmembrane region" description="Helical" evidence="9">
    <location>
        <begin position="184"/>
        <end position="205"/>
    </location>
</feature>
<evidence type="ECO:0000256" key="3">
    <source>
        <dbReference type="ARBA" id="ARBA00022448"/>
    </source>
</evidence>
<dbReference type="InterPro" id="IPR010065">
    <property type="entry name" value="AA_ABC_transptr_permease_3TM"/>
</dbReference>
<dbReference type="Proteomes" id="UP000323161">
    <property type="component" value="Unassembled WGS sequence"/>
</dbReference>
<comment type="similarity">
    <text evidence="2">Belongs to the binding-protein-dependent transport system permease family. HisMQ subfamily.</text>
</comment>
<evidence type="ECO:0000256" key="8">
    <source>
        <dbReference type="ARBA" id="ARBA00023136"/>
    </source>
</evidence>
<dbReference type="InterPro" id="IPR000515">
    <property type="entry name" value="MetI-like"/>
</dbReference>
<feature type="domain" description="ABC transmembrane type-1" evidence="10">
    <location>
        <begin position="90"/>
        <end position="383"/>
    </location>
</feature>
<dbReference type="RefSeq" id="WP_149599316.1">
    <property type="nucleotide sequence ID" value="NZ_VTUU01000002.1"/>
</dbReference>
<evidence type="ECO:0000313" key="12">
    <source>
        <dbReference type="Proteomes" id="UP000323161"/>
    </source>
</evidence>
<keyword evidence="5 9" id="KW-0812">Transmembrane</keyword>
<feature type="transmembrane region" description="Helical" evidence="9">
    <location>
        <begin position="361"/>
        <end position="386"/>
    </location>
</feature>
<evidence type="ECO:0000313" key="11">
    <source>
        <dbReference type="EMBL" id="KAA1174894.1"/>
    </source>
</evidence>
<name>A0A5B0VKA3_9GAMM</name>
<dbReference type="InterPro" id="IPR035906">
    <property type="entry name" value="MetI-like_sf"/>
</dbReference>
<feature type="transmembrane region" description="Helical" evidence="9">
    <location>
        <begin position="257"/>
        <end position="282"/>
    </location>
</feature>
<evidence type="ECO:0000256" key="2">
    <source>
        <dbReference type="ARBA" id="ARBA00010072"/>
    </source>
</evidence>
<evidence type="ECO:0000256" key="9">
    <source>
        <dbReference type="RuleBase" id="RU363032"/>
    </source>
</evidence>
<dbReference type="PROSITE" id="PS50928">
    <property type="entry name" value="ABC_TM1"/>
    <property type="match status" value="1"/>
</dbReference>
<comment type="caution">
    <text evidence="11">The sequence shown here is derived from an EMBL/GenBank/DDBJ whole genome shotgun (WGS) entry which is preliminary data.</text>
</comment>
<keyword evidence="4" id="KW-1003">Cell membrane</keyword>
<gene>
    <name evidence="11" type="ORF">FWJ25_05810</name>
</gene>
<dbReference type="Pfam" id="PF00528">
    <property type="entry name" value="BPD_transp_1"/>
    <property type="match status" value="1"/>
</dbReference>
<evidence type="ECO:0000256" key="5">
    <source>
        <dbReference type="ARBA" id="ARBA00022692"/>
    </source>
</evidence>
<keyword evidence="7 9" id="KW-1133">Transmembrane helix</keyword>
<dbReference type="CDD" id="cd06261">
    <property type="entry name" value="TM_PBP2"/>
    <property type="match status" value="1"/>
</dbReference>
<dbReference type="PANTHER" id="PTHR30614">
    <property type="entry name" value="MEMBRANE COMPONENT OF AMINO ACID ABC TRANSPORTER"/>
    <property type="match status" value="1"/>
</dbReference>
<keyword evidence="12" id="KW-1185">Reference proteome</keyword>
<feature type="transmembrane region" description="Helical" evidence="9">
    <location>
        <begin position="126"/>
        <end position="148"/>
    </location>
</feature>
<dbReference type="GO" id="GO:0006865">
    <property type="term" value="P:amino acid transport"/>
    <property type="evidence" value="ECO:0007669"/>
    <property type="project" value="UniProtKB-KW"/>
</dbReference>
<comment type="subcellular location">
    <subcellularLocation>
        <location evidence="1">Cell inner membrane</location>
        <topology evidence="1">Multi-pass membrane protein</topology>
    </subcellularLocation>
    <subcellularLocation>
        <location evidence="9">Cell membrane</location>
        <topology evidence="9">Multi-pass membrane protein</topology>
    </subcellularLocation>
</comment>
<dbReference type="Gene3D" id="1.10.3720.10">
    <property type="entry name" value="MetI-like"/>
    <property type="match status" value="2"/>
</dbReference>
<proteinExistence type="inferred from homology"/>
<keyword evidence="8 9" id="KW-0472">Membrane</keyword>
<evidence type="ECO:0000256" key="7">
    <source>
        <dbReference type="ARBA" id="ARBA00022989"/>
    </source>
</evidence>
<dbReference type="EMBL" id="VTUU01000002">
    <property type="protein sequence ID" value="KAA1174894.1"/>
    <property type="molecule type" value="Genomic_DNA"/>
</dbReference>
<keyword evidence="3 9" id="KW-0813">Transport</keyword>
<evidence type="ECO:0000256" key="6">
    <source>
        <dbReference type="ARBA" id="ARBA00022970"/>
    </source>
</evidence>
<dbReference type="NCBIfam" id="TIGR01726">
    <property type="entry name" value="HEQRo_perm_3TM"/>
    <property type="match status" value="1"/>
</dbReference>
<evidence type="ECO:0000259" key="10">
    <source>
        <dbReference type="PROSITE" id="PS50928"/>
    </source>
</evidence>
<feature type="transmembrane region" description="Helical" evidence="9">
    <location>
        <begin position="337"/>
        <end position="355"/>
    </location>
</feature>
<feature type="transmembrane region" description="Helical" evidence="9">
    <location>
        <begin position="86"/>
        <end position="114"/>
    </location>
</feature>
<keyword evidence="6" id="KW-0029">Amino-acid transport</keyword>
<dbReference type="AlphaFoldDB" id="A0A5B0VKA3"/>
<dbReference type="GO" id="GO:0043190">
    <property type="term" value="C:ATP-binding cassette (ABC) transporter complex"/>
    <property type="evidence" value="ECO:0007669"/>
    <property type="project" value="InterPro"/>
</dbReference>
<sequence length="395" mass="43045">MKKQAINARTYGVKPWYDPRVRSLVYQTLAIALVFWGGWVLVENTLSNMASRGISTGFGFLDETAGFGIIMHLVPYDATMSYGRTFWVGLANTLLVSCMGVIAATVLGFIIGVARLSSNWLIAKLALVYIEVIRNIPLLLQIFFWYFAVLSNLPSPRQSADLGSALFINNRGLYLPQPVPQEGFGLFIAGVVLAVFAVVWVAKWARKRQLATGERFPMVKVALAILVTVPFVAYVIAGDPLGWDVPALKGFNFKGGITVIPELAALWIALSLYTASFIAEIVRSGILSVSKGQTEAANALGLPNRLTLRLVVIPQSLRVIIPPLTSQYLNLVKNSSLATAIGYPDLVAVFMGTTLNQTGQAVEVVAMTMAVYLTISLLISLLMNLYNRAVAIKER</sequence>
<organism evidence="11 12">
    <name type="scientific">Marinobacter salinexigens</name>
    <dbReference type="NCBI Taxonomy" id="2919747"/>
    <lineage>
        <taxon>Bacteria</taxon>
        <taxon>Pseudomonadati</taxon>
        <taxon>Pseudomonadota</taxon>
        <taxon>Gammaproteobacteria</taxon>
        <taxon>Pseudomonadales</taxon>
        <taxon>Marinobacteraceae</taxon>
        <taxon>Marinobacter</taxon>
    </lineage>
</organism>
<dbReference type="InterPro" id="IPR043429">
    <property type="entry name" value="ArtM/GltK/GlnP/TcyL/YhdX-like"/>
</dbReference>
<evidence type="ECO:0000256" key="1">
    <source>
        <dbReference type="ARBA" id="ARBA00004429"/>
    </source>
</evidence>
<dbReference type="PANTHER" id="PTHR30614:SF37">
    <property type="entry name" value="AMINO-ACID ABC TRANSPORTER PERMEASE PROTEIN YHDX-RELATED"/>
    <property type="match status" value="1"/>
</dbReference>
<dbReference type="SUPFAM" id="SSF161098">
    <property type="entry name" value="MetI-like"/>
    <property type="match status" value="2"/>
</dbReference>
<feature type="transmembrane region" description="Helical" evidence="9">
    <location>
        <begin position="217"/>
        <end position="237"/>
    </location>
</feature>
<evidence type="ECO:0000256" key="4">
    <source>
        <dbReference type="ARBA" id="ARBA00022475"/>
    </source>
</evidence>
<protein>
    <submittedName>
        <fullName evidence="11">Amino acid ABC transporter permease</fullName>
    </submittedName>
</protein>